<dbReference type="CDD" id="cd16380">
    <property type="entry name" value="YitT_C"/>
    <property type="match status" value="1"/>
</dbReference>
<dbReference type="Pfam" id="PF10035">
    <property type="entry name" value="DUF2179"/>
    <property type="match status" value="1"/>
</dbReference>
<evidence type="ECO:0000256" key="2">
    <source>
        <dbReference type="ARBA" id="ARBA00022475"/>
    </source>
</evidence>
<dbReference type="EMBL" id="PGXC01000009">
    <property type="protein sequence ID" value="PKK90011.1"/>
    <property type="molecule type" value="Genomic_DNA"/>
</dbReference>
<proteinExistence type="predicted"/>
<protein>
    <recommendedName>
        <fullName evidence="7">DUF2179 domain-containing protein</fullName>
    </recommendedName>
</protein>
<feature type="transmembrane region" description="Helical" evidence="6">
    <location>
        <begin position="12"/>
        <end position="30"/>
    </location>
</feature>
<evidence type="ECO:0000256" key="1">
    <source>
        <dbReference type="ARBA" id="ARBA00004651"/>
    </source>
</evidence>
<name>A0A2N1PNT6_9BACT</name>
<evidence type="ECO:0000256" key="3">
    <source>
        <dbReference type="ARBA" id="ARBA00022692"/>
    </source>
</evidence>
<dbReference type="InterPro" id="IPR003740">
    <property type="entry name" value="YitT"/>
</dbReference>
<feature type="transmembrane region" description="Helical" evidence="6">
    <location>
        <begin position="113"/>
        <end position="140"/>
    </location>
</feature>
<feature type="transmembrane region" description="Helical" evidence="6">
    <location>
        <begin position="161"/>
        <end position="184"/>
    </location>
</feature>
<dbReference type="Proteomes" id="UP000233256">
    <property type="component" value="Unassembled WGS sequence"/>
</dbReference>
<dbReference type="InterPro" id="IPR019264">
    <property type="entry name" value="DUF2179"/>
</dbReference>
<comment type="subcellular location">
    <subcellularLocation>
        <location evidence="1">Cell membrane</location>
        <topology evidence="1">Multi-pass membrane protein</topology>
    </subcellularLocation>
</comment>
<dbReference type="PANTHER" id="PTHR33545:SF5">
    <property type="entry name" value="UPF0750 MEMBRANE PROTEIN YITT"/>
    <property type="match status" value="1"/>
</dbReference>
<accession>A0A2N1PNT6</accession>
<dbReference type="InterPro" id="IPR051461">
    <property type="entry name" value="UPF0750_membrane"/>
</dbReference>
<dbReference type="GO" id="GO:0005886">
    <property type="term" value="C:plasma membrane"/>
    <property type="evidence" value="ECO:0007669"/>
    <property type="project" value="UniProtKB-SubCell"/>
</dbReference>
<evidence type="ECO:0000256" key="5">
    <source>
        <dbReference type="ARBA" id="ARBA00023136"/>
    </source>
</evidence>
<dbReference type="PIRSF" id="PIRSF006483">
    <property type="entry name" value="Membrane_protein_YitT"/>
    <property type="match status" value="1"/>
</dbReference>
<dbReference type="Pfam" id="PF02588">
    <property type="entry name" value="YitT_membrane"/>
    <property type="match status" value="1"/>
</dbReference>
<dbReference type="AlphaFoldDB" id="A0A2N1PNT6"/>
<feature type="transmembrane region" description="Helical" evidence="6">
    <location>
        <begin position="50"/>
        <end position="70"/>
    </location>
</feature>
<keyword evidence="4 6" id="KW-1133">Transmembrane helix</keyword>
<keyword evidence="3 6" id="KW-0812">Transmembrane</keyword>
<evidence type="ECO:0000259" key="7">
    <source>
        <dbReference type="Pfam" id="PF10035"/>
    </source>
</evidence>
<dbReference type="PANTHER" id="PTHR33545">
    <property type="entry name" value="UPF0750 MEMBRANE PROTEIN YITT-RELATED"/>
    <property type="match status" value="1"/>
</dbReference>
<reference evidence="8 9" key="1">
    <citation type="journal article" date="2017" name="ISME J.">
        <title>Potential for microbial H2 and metal transformations associated with novel bacteria and archaea in deep terrestrial subsurface sediments.</title>
        <authorList>
            <person name="Hernsdorf A.W."/>
            <person name="Amano Y."/>
            <person name="Miyakawa K."/>
            <person name="Ise K."/>
            <person name="Suzuki Y."/>
            <person name="Anantharaman K."/>
            <person name="Probst A."/>
            <person name="Burstein D."/>
            <person name="Thomas B.C."/>
            <person name="Banfield J.F."/>
        </authorList>
    </citation>
    <scope>NUCLEOTIDE SEQUENCE [LARGE SCALE GENOMIC DNA]</scope>
    <source>
        <strain evidence="8">HGW-Wallbacteria-1</strain>
    </source>
</reference>
<feature type="transmembrane region" description="Helical" evidence="6">
    <location>
        <begin position="82"/>
        <end position="101"/>
    </location>
</feature>
<evidence type="ECO:0000256" key="6">
    <source>
        <dbReference type="SAM" id="Phobius"/>
    </source>
</evidence>
<gene>
    <name evidence="8" type="ORF">CVV64_11860</name>
</gene>
<dbReference type="InterPro" id="IPR015867">
    <property type="entry name" value="N-reg_PII/ATP_PRibTrfase_C"/>
</dbReference>
<keyword evidence="5 6" id="KW-0472">Membrane</keyword>
<sequence length="318" mass="34421">MKRSLAGLKTFLLIAFGMCLSSFATAFFLVPNRIVPGGISGIGTVLYHYAGVPIGLFVMGFNVILIAVQAKLMGFKSSGKTIIAIIGSSVLLDLMTSVWKVKPLATDPMLACIYGGILTGVASACIFKAGATLGGTDILAQILLRFRHIPMGTTFLWSDMFVIVLAGLVYGPNLALFALIKVYVTSTTIDNFMEGFSVNREVLVISNQARVIAWGIIEELHRGVTLLKGTGAYSGDATEVVLTAVRRRELGILEEIIYKIDPQAFVIVSDARRVLGRGFENLENVIDKANIPIEADDLETDMVPMDESEDLKLPRDGR</sequence>
<evidence type="ECO:0000313" key="8">
    <source>
        <dbReference type="EMBL" id="PKK90011.1"/>
    </source>
</evidence>
<dbReference type="Gene3D" id="3.30.70.120">
    <property type="match status" value="1"/>
</dbReference>
<comment type="caution">
    <text evidence="8">The sequence shown here is derived from an EMBL/GenBank/DDBJ whole genome shotgun (WGS) entry which is preliminary data.</text>
</comment>
<keyword evidence="2" id="KW-1003">Cell membrane</keyword>
<organism evidence="8 9">
    <name type="scientific">Candidatus Wallbacteria bacterium HGW-Wallbacteria-1</name>
    <dbReference type="NCBI Taxonomy" id="2013854"/>
    <lineage>
        <taxon>Bacteria</taxon>
        <taxon>Candidatus Walliibacteriota</taxon>
    </lineage>
</organism>
<evidence type="ECO:0000313" key="9">
    <source>
        <dbReference type="Proteomes" id="UP000233256"/>
    </source>
</evidence>
<feature type="domain" description="DUF2179" evidence="7">
    <location>
        <begin position="222"/>
        <end position="276"/>
    </location>
</feature>
<evidence type="ECO:0000256" key="4">
    <source>
        <dbReference type="ARBA" id="ARBA00022989"/>
    </source>
</evidence>